<dbReference type="WBParaSite" id="SBAD_0000491801-mRNA-1">
    <property type="protein sequence ID" value="SBAD_0000491801-mRNA-1"/>
    <property type="gene ID" value="SBAD_0000491801"/>
</dbReference>
<reference evidence="4" key="1">
    <citation type="submission" date="2016-06" db="UniProtKB">
        <authorList>
            <consortium name="WormBaseParasite"/>
        </authorList>
    </citation>
    <scope>IDENTIFICATION</scope>
</reference>
<dbReference type="AlphaFoldDB" id="A0A183IM76"/>
<protein>
    <submittedName>
        <fullName evidence="4">AF4/FMR2 family member lilli</fullName>
    </submittedName>
</protein>
<evidence type="ECO:0000313" key="4">
    <source>
        <dbReference type="WBParaSite" id="SBAD_0000491801-mRNA-1"/>
    </source>
</evidence>
<dbReference type="EMBL" id="UZAM01008506">
    <property type="protein sequence ID" value="VDP05241.1"/>
    <property type="molecule type" value="Genomic_DNA"/>
</dbReference>
<keyword evidence="3" id="KW-1185">Reference proteome</keyword>
<feature type="region of interest" description="Disordered" evidence="1">
    <location>
        <begin position="89"/>
        <end position="151"/>
    </location>
</feature>
<reference evidence="2 3" key="2">
    <citation type="submission" date="2018-11" db="EMBL/GenBank/DDBJ databases">
        <authorList>
            <consortium name="Pathogen Informatics"/>
        </authorList>
    </citation>
    <scope>NUCLEOTIDE SEQUENCE [LARGE SCALE GENOMIC DNA]</scope>
</reference>
<proteinExistence type="predicted"/>
<sequence>MPNVPLAGVVAKNVVPPDPVRVEVVCGDERCNNYAAKLPFTGAEAGDSSTIPTTIVRPLATSVKSSSSFSQQQVQVPPKRSVAQVHPIQSAPSKKASVPTMLQESPRPQPVGVCSLHDPRHYSSDVRDKLSSGMRPFKPPVPKKPGSVSLHQDLSSPLAPSYHWETTTKQCHTTTAKTTAIECGDPAAGVGTESISSDHPSLVATKFMIDNDQRYGRDNLSSMGCKDRIGDTGNKDDLYDTDVTLLPSGPISYLNELLENLLNKWPAESCYSGRPSLSGSRRTGDDIQFGDIKTTGGISSVNTDLDKEKAGALIAISSRLSFS</sequence>
<accession>A0A183IM76</accession>
<gene>
    <name evidence="2" type="ORF">SBAD_LOCUS4722</name>
</gene>
<name>A0A183IM76_9BILA</name>
<evidence type="ECO:0000313" key="2">
    <source>
        <dbReference type="EMBL" id="VDP05241.1"/>
    </source>
</evidence>
<evidence type="ECO:0000256" key="1">
    <source>
        <dbReference type="SAM" id="MobiDB-lite"/>
    </source>
</evidence>
<dbReference type="Proteomes" id="UP000270296">
    <property type="component" value="Unassembled WGS sequence"/>
</dbReference>
<evidence type="ECO:0000313" key="3">
    <source>
        <dbReference type="Proteomes" id="UP000270296"/>
    </source>
</evidence>
<feature type="compositionally biased region" description="Basic and acidic residues" evidence="1">
    <location>
        <begin position="117"/>
        <end position="130"/>
    </location>
</feature>
<organism evidence="4">
    <name type="scientific">Soboliphyme baturini</name>
    <dbReference type="NCBI Taxonomy" id="241478"/>
    <lineage>
        <taxon>Eukaryota</taxon>
        <taxon>Metazoa</taxon>
        <taxon>Ecdysozoa</taxon>
        <taxon>Nematoda</taxon>
        <taxon>Enoplea</taxon>
        <taxon>Dorylaimia</taxon>
        <taxon>Dioctophymatida</taxon>
        <taxon>Dioctophymatoidea</taxon>
        <taxon>Soboliphymatidae</taxon>
        <taxon>Soboliphyme</taxon>
    </lineage>
</organism>